<organism evidence="13 14">
    <name type="scientific">Astyanax mexicanus</name>
    <name type="common">Blind cave fish</name>
    <name type="synonym">Astyanax fasciatus mexicanus</name>
    <dbReference type="NCBI Taxonomy" id="7994"/>
    <lineage>
        <taxon>Eukaryota</taxon>
        <taxon>Metazoa</taxon>
        <taxon>Chordata</taxon>
        <taxon>Craniata</taxon>
        <taxon>Vertebrata</taxon>
        <taxon>Euteleostomi</taxon>
        <taxon>Actinopterygii</taxon>
        <taxon>Neopterygii</taxon>
        <taxon>Teleostei</taxon>
        <taxon>Ostariophysi</taxon>
        <taxon>Characiformes</taxon>
        <taxon>Characoidei</taxon>
        <taxon>Acestrorhamphidae</taxon>
        <taxon>Acestrorhamphinae</taxon>
        <taxon>Astyanax</taxon>
    </lineage>
</organism>
<dbReference type="SUPFAM" id="SSF49265">
    <property type="entry name" value="Fibronectin type III"/>
    <property type="match status" value="1"/>
</dbReference>
<evidence type="ECO:0000256" key="11">
    <source>
        <dbReference type="SAM" id="SignalP"/>
    </source>
</evidence>
<dbReference type="Ensembl" id="ENSAMXT00000032871.1">
    <property type="protein sequence ID" value="ENSAMXP00000040385.1"/>
    <property type="gene ID" value="ENSAMXG00000042896.1"/>
</dbReference>
<sequence length="267" mass="30749">MKCWNCRVLLVLSGVFCFRARVESSSVGSINMKITNTSSTINVTWEPPDKSKNPLCYRSNLQYRSHCDSSWQNFKNIAGFRFVLPAPDMKKNYVFKIRTRLECVNEKWSEWSPEKYWKNDTVPCSADTSTVSIKDYVLVIVLPVVFLLILYAATQKRIRRLVLPIIPDPKNTQESILNIEQFQWFTSFSQECEECEMVEIELVPQSEEEESEMTDELSPQKPTDTVPESHDLDPTTNTSLYFAYPSDSPEDSEAPQCLHAMPGYITI</sequence>
<evidence type="ECO:0000256" key="4">
    <source>
        <dbReference type="ARBA" id="ARBA00022729"/>
    </source>
</evidence>
<reference evidence="14" key="2">
    <citation type="journal article" date="2014" name="Nat. Commun.">
        <title>The cavefish genome reveals candidate genes for eye loss.</title>
        <authorList>
            <person name="McGaugh S.E."/>
            <person name="Gross J.B."/>
            <person name="Aken B."/>
            <person name="Blin M."/>
            <person name="Borowsky R."/>
            <person name="Chalopin D."/>
            <person name="Hinaux H."/>
            <person name="Jeffery W.R."/>
            <person name="Keene A."/>
            <person name="Ma L."/>
            <person name="Minx P."/>
            <person name="Murphy D."/>
            <person name="O'Quin K.E."/>
            <person name="Retaux S."/>
            <person name="Rohner N."/>
            <person name="Searle S.M."/>
            <person name="Stahl B.A."/>
            <person name="Tabin C."/>
            <person name="Volff J.N."/>
            <person name="Yoshizawa M."/>
            <person name="Warren W.C."/>
        </authorList>
    </citation>
    <scope>NUCLEOTIDE SEQUENCE [LARGE SCALE GENOMIC DNA]</scope>
    <source>
        <strain evidence="14">female</strain>
    </source>
</reference>
<dbReference type="InterPro" id="IPR048648">
    <property type="entry name" value="CRLF2-like_D2"/>
</dbReference>
<dbReference type="InterPro" id="IPR036116">
    <property type="entry name" value="FN3_sf"/>
</dbReference>
<keyword evidence="5 10" id="KW-1133">Transmembrane helix</keyword>
<reference evidence="14" key="1">
    <citation type="submission" date="2013-03" db="EMBL/GenBank/DDBJ databases">
        <authorList>
            <person name="Jeffery W."/>
            <person name="Warren W."/>
            <person name="Wilson R.K."/>
        </authorList>
    </citation>
    <scope>NUCLEOTIDE SEQUENCE</scope>
    <source>
        <strain evidence="14">female</strain>
    </source>
</reference>
<dbReference type="GO" id="GO:0009897">
    <property type="term" value="C:external side of plasma membrane"/>
    <property type="evidence" value="ECO:0007669"/>
    <property type="project" value="TreeGrafter"/>
</dbReference>
<dbReference type="CDD" id="cd00063">
    <property type="entry name" value="FN3"/>
    <property type="match status" value="1"/>
</dbReference>
<evidence type="ECO:0000256" key="10">
    <source>
        <dbReference type="SAM" id="Phobius"/>
    </source>
</evidence>
<dbReference type="PANTHER" id="PTHR23037">
    <property type="entry name" value="CYTOKINE RECEPTOR"/>
    <property type="match status" value="1"/>
</dbReference>
<dbReference type="InParanoid" id="A0A3B1JEW7"/>
<dbReference type="PANTHER" id="PTHR23037:SF47">
    <property type="entry name" value="INTERLEUKIN 2 RECEPTOR SUBUNIT GAMMA"/>
    <property type="match status" value="1"/>
</dbReference>
<evidence type="ECO:0000259" key="12">
    <source>
        <dbReference type="Pfam" id="PF21605"/>
    </source>
</evidence>
<feature type="region of interest" description="Disordered" evidence="9">
    <location>
        <begin position="205"/>
        <end position="239"/>
    </location>
</feature>
<reference evidence="13" key="3">
    <citation type="submission" date="2025-08" db="UniProtKB">
        <authorList>
            <consortium name="Ensembl"/>
        </authorList>
    </citation>
    <scope>IDENTIFICATION</scope>
</reference>
<feature type="chain" id="PRO_5017218497" evidence="11">
    <location>
        <begin position="25"/>
        <end position="267"/>
    </location>
</feature>
<proteinExistence type="inferred from homology"/>
<reference evidence="13" key="4">
    <citation type="submission" date="2025-09" db="UniProtKB">
        <authorList>
            <consortium name="Ensembl"/>
        </authorList>
    </citation>
    <scope>IDENTIFICATION</scope>
</reference>
<dbReference type="STRING" id="7994.ENSAMXP00000040385"/>
<evidence type="ECO:0000313" key="14">
    <source>
        <dbReference type="Proteomes" id="UP000018467"/>
    </source>
</evidence>
<evidence type="ECO:0000256" key="2">
    <source>
        <dbReference type="ARBA" id="ARBA00008159"/>
    </source>
</evidence>
<dbReference type="InterPro" id="IPR003961">
    <property type="entry name" value="FN3_dom"/>
</dbReference>
<keyword evidence="8" id="KW-0325">Glycoprotein</keyword>
<protein>
    <submittedName>
        <fullName evidence="13">Cytokine receptor common subunit gamma-like</fullName>
    </submittedName>
</protein>
<name>A0A3B1JEW7_ASTMX</name>
<evidence type="ECO:0000256" key="1">
    <source>
        <dbReference type="ARBA" id="ARBA00004479"/>
    </source>
</evidence>
<dbReference type="Gene3D" id="2.60.40.10">
    <property type="entry name" value="Immunoglobulins"/>
    <property type="match status" value="1"/>
</dbReference>
<keyword evidence="4 11" id="KW-0732">Signal</keyword>
<accession>A0A3B1JEW7</accession>
<feature type="compositionally biased region" description="Acidic residues" evidence="9">
    <location>
        <begin position="206"/>
        <end position="215"/>
    </location>
</feature>
<feature type="transmembrane region" description="Helical" evidence="10">
    <location>
        <begin position="136"/>
        <end position="153"/>
    </location>
</feature>
<dbReference type="Pfam" id="PF21605">
    <property type="entry name" value="CRLF2-like_D2"/>
    <property type="match status" value="1"/>
</dbReference>
<dbReference type="Proteomes" id="UP000018467">
    <property type="component" value="Unassembled WGS sequence"/>
</dbReference>
<evidence type="ECO:0000256" key="6">
    <source>
        <dbReference type="ARBA" id="ARBA00023136"/>
    </source>
</evidence>
<evidence type="ECO:0000256" key="5">
    <source>
        <dbReference type="ARBA" id="ARBA00022989"/>
    </source>
</evidence>
<evidence type="ECO:0000313" key="13">
    <source>
        <dbReference type="Ensembl" id="ENSAMXP00000040385.1"/>
    </source>
</evidence>
<evidence type="ECO:0000256" key="9">
    <source>
        <dbReference type="SAM" id="MobiDB-lite"/>
    </source>
</evidence>
<evidence type="ECO:0000256" key="3">
    <source>
        <dbReference type="ARBA" id="ARBA00022692"/>
    </source>
</evidence>
<keyword evidence="7" id="KW-0675">Receptor</keyword>
<keyword evidence="6 10" id="KW-0472">Membrane</keyword>
<evidence type="ECO:0000256" key="8">
    <source>
        <dbReference type="ARBA" id="ARBA00023180"/>
    </source>
</evidence>
<dbReference type="Bgee" id="ENSAMXG00000042896">
    <property type="expression patterns" value="Expressed in pharyngeal gill and 5 other cell types or tissues"/>
</dbReference>
<keyword evidence="14" id="KW-1185">Reference proteome</keyword>
<dbReference type="AlphaFoldDB" id="A0A3B1JEW7"/>
<dbReference type="GO" id="GO:0004896">
    <property type="term" value="F:cytokine receptor activity"/>
    <property type="evidence" value="ECO:0007669"/>
    <property type="project" value="TreeGrafter"/>
</dbReference>
<feature type="domain" description="Cytokine receptor-like factor 2-like D2" evidence="12">
    <location>
        <begin position="31"/>
        <end position="119"/>
    </location>
</feature>
<comment type="subcellular location">
    <subcellularLocation>
        <location evidence="1">Membrane</location>
        <topology evidence="1">Single-pass type I membrane protein</topology>
    </subcellularLocation>
</comment>
<evidence type="ECO:0000256" key="7">
    <source>
        <dbReference type="ARBA" id="ARBA00023170"/>
    </source>
</evidence>
<feature type="signal peptide" evidence="11">
    <location>
        <begin position="1"/>
        <end position="24"/>
    </location>
</feature>
<dbReference type="GeneTree" id="ENSGT00940000178781"/>
<dbReference type="InterPro" id="IPR013783">
    <property type="entry name" value="Ig-like_fold"/>
</dbReference>
<comment type="similarity">
    <text evidence="2">Belongs to the type I cytokine receptor family. Type 5 subfamily.</text>
</comment>
<keyword evidence="3 10" id="KW-0812">Transmembrane</keyword>